<name>A0A0M9WEF2_9EURO</name>
<dbReference type="AlphaFoldDB" id="A0A0M9WEF2"/>
<evidence type="ECO:0000313" key="1">
    <source>
        <dbReference type="EMBL" id="KOS41715.1"/>
    </source>
</evidence>
<dbReference type="EMBL" id="LHQQ01000124">
    <property type="protein sequence ID" value="KOS41715.1"/>
    <property type="molecule type" value="Genomic_DNA"/>
</dbReference>
<sequence length="104" mass="11697">MVGSKTPQSLVGMSHTGRYSKALCIDAVILAAHTSRDGKTRICWEKGSIAIDKTTRNAPAIANPDLILFRRQFFRVYLNELQPVLSMEKQYRTRLATAVSTWVQ</sequence>
<reference evidence="1 2" key="1">
    <citation type="submission" date="2015-08" db="EMBL/GenBank/DDBJ databases">
        <title>Genome sequencing of Penicillium nordicum.</title>
        <authorList>
            <person name="Nguyen H.D."/>
            <person name="Seifert K.A."/>
        </authorList>
    </citation>
    <scope>NUCLEOTIDE SEQUENCE [LARGE SCALE GENOMIC DNA]</scope>
    <source>
        <strain evidence="1 2">DAOMC 185683</strain>
    </source>
</reference>
<proteinExistence type="predicted"/>
<gene>
    <name evidence="1" type="ORF">ACN38_g7440</name>
</gene>
<organism evidence="1 2">
    <name type="scientific">Penicillium nordicum</name>
    <dbReference type="NCBI Taxonomy" id="229535"/>
    <lineage>
        <taxon>Eukaryota</taxon>
        <taxon>Fungi</taxon>
        <taxon>Dikarya</taxon>
        <taxon>Ascomycota</taxon>
        <taxon>Pezizomycotina</taxon>
        <taxon>Eurotiomycetes</taxon>
        <taxon>Eurotiomycetidae</taxon>
        <taxon>Eurotiales</taxon>
        <taxon>Aspergillaceae</taxon>
        <taxon>Penicillium</taxon>
    </lineage>
</organism>
<comment type="caution">
    <text evidence="1">The sequence shown here is derived from an EMBL/GenBank/DDBJ whole genome shotgun (WGS) entry which is preliminary data.</text>
</comment>
<protein>
    <submittedName>
        <fullName evidence="1">Uncharacterized protein</fullName>
    </submittedName>
</protein>
<accession>A0A0M9WEF2</accession>
<dbReference type="Proteomes" id="UP000037696">
    <property type="component" value="Unassembled WGS sequence"/>
</dbReference>
<evidence type="ECO:0000313" key="2">
    <source>
        <dbReference type="Proteomes" id="UP000037696"/>
    </source>
</evidence>
<keyword evidence="2" id="KW-1185">Reference proteome</keyword>